<dbReference type="InterPro" id="IPR005828">
    <property type="entry name" value="MFS_sugar_transport-like"/>
</dbReference>
<feature type="transmembrane region" description="Helical" evidence="7">
    <location>
        <begin position="93"/>
        <end position="118"/>
    </location>
</feature>
<dbReference type="InterPro" id="IPR050814">
    <property type="entry name" value="Myo-inositol_Transporter"/>
</dbReference>
<evidence type="ECO:0000256" key="1">
    <source>
        <dbReference type="ARBA" id="ARBA00004141"/>
    </source>
</evidence>
<keyword evidence="4 7" id="KW-0812">Transmembrane</keyword>
<dbReference type="NCBIfam" id="TIGR00879">
    <property type="entry name" value="SP"/>
    <property type="match status" value="1"/>
</dbReference>
<accession>A0A0P9GX63</accession>
<dbReference type="InterPro" id="IPR005829">
    <property type="entry name" value="Sugar_transporter_CS"/>
</dbReference>
<evidence type="ECO:0000313" key="10">
    <source>
        <dbReference type="Proteomes" id="UP000050515"/>
    </source>
</evidence>
<dbReference type="Pfam" id="PF00083">
    <property type="entry name" value="Sugar_tr"/>
    <property type="match status" value="1"/>
</dbReference>
<evidence type="ECO:0000256" key="4">
    <source>
        <dbReference type="ARBA" id="ARBA00022692"/>
    </source>
</evidence>
<dbReference type="PROSITE" id="PS00217">
    <property type="entry name" value="SUGAR_TRANSPORT_2"/>
    <property type="match status" value="1"/>
</dbReference>
<keyword evidence="5 7" id="KW-1133">Transmembrane helix</keyword>
<gene>
    <name evidence="9" type="ORF">SE19_07535</name>
</gene>
<dbReference type="GO" id="GO:0016020">
    <property type="term" value="C:membrane"/>
    <property type="evidence" value="ECO:0007669"/>
    <property type="project" value="UniProtKB-SubCell"/>
</dbReference>
<evidence type="ECO:0000256" key="5">
    <source>
        <dbReference type="ARBA" id="ARBA00022989"/>
    </source>
</evidence>
<feature type="transmembrane region" description="Helical" evidence="7">
    <location>
        <begin position="402"/>
        <end position="424"/>
    </location>
</feature>
<feature type="transmembrane region" description="Helical" evidence="7">
    <location>
        <begin position="61"/>
        <end position="86"/>
    </location>
</feature>
<comment type="similarity">
    <text evidence="2">Belongs to the major facilitator superfamily. Sugar transporter (TC 2.A.1.1) family.</text>
</comment>
<dbReference type="EMBL" id="LJCQ01000332">
    <property type="protein sequence ID" value="KPV45983.1"/>
    <property type="molecule type" value="Genomic_DNA"/>
</dbReference>
<keyword evidence="6 7" id="KW-0472">Membrane</keyword>
<reference evidence="9 10" key="1">
    <citation type="submission" date="2015-09" db="EMBL/GenBank/DDBJ databases">
        <title>Draft genome sequence of Acidiplasma aeolicum DSM 18409.</title>
        <authorList>
            <person name="Hemp J."/>
        </authorList>
    </citation>
    <scope>NUCLEOTIDE SEQUENCE [LARGE SCALE GENOMIC DNA]</scope>
    <source>
        <strain evidence="9 10">V</strain>
    </source>
</reference>
<dbReference type="PANTHER" id="PTHR48020">
    <property type="entry name" value="PROTON MYO-INOSITOL COTRANSPORTER"/>
    <property type="match status" value="1"/>
</dbReference>
<feature type="transmembrane region" description="Helical" evidence="7">
    <location>
        <begin position="264"/>
        <end position="286"/>
    </location>
</feature>
<dbReference type="PANTHER" id="PTHR48020:SF12">
    <property type="entry name" value="PROTON MYO-INOSITOL COTRANSPORTER"/>
    <property type="match status" value="1"/>
</dbReference>
<dbReference type="AlphaFoldDB" id="A0A0P9GX63"/>
<feature type="transmembrane region" description="Helical" evidence="7">
    <location>
        <begin position="157"/>
        <end position="177"/>
    </location>
</feature>
<dbReference type="SUPFAM" id="SSF103473">
    <property type="entry name" value="MFS general substrate transporter"/>
    <property type="match status" value="1"/>
</dbReference>
<dbReference type="PROSITE" id="PS00216">
    <property type="entry name" value="SUGAR_TRANSPORT_1"/>
    <property type="match status" value="1"/>
</dbReference>
<dbReference type="Proteomes" id="UP000050515">
    <property type="component" value="Unassembled WGS sequence"/>
</dbReference>
<dbReference type="GO" id="GO:0022857">
    <property type="term" value="F:transmembrane transporter activity"/>
    <property type="evidence" value="ECO:0007669"/>
    <property type="project" value="InterPro"/>
</dbReference>
<evidence type="ECO:0000256" key="2">
    <source>
        <dbReference type="ARBA" id="ARBA00010992"/>
    </source>
</evidence>
<comment type="caution">
    <text evidence="9">The sequence shown here is derived from an EMBL/GenBank/DDBJ whole genome shotgun (WGS) entry which is preliminary data.</text>
</comment>
<evidence type="ECO:0000256" key="3">
    <source>
        <dbReference type="ARBA" id="ARBA00022448"/>
    </source>
</evidence>
<dbReference type="Gene3D" id="1.20.1250.20">
    <property type="entry name" value="MFS general substrate transporter like domains"/>
    <property type="match status" value="2"/>
</dbReference>
<evidence type="ECO:0000256" key="7">
    <source>
        <dbReference type="SAM" id="Phobius"/>
    </source>
</evidence>
<dbReference type="InterPro" id="IPR003663">
    <property type="entry name" value="Sugar/inositol_transpt"/>
</dbReference>
<dbReference type="PROSITE" id="PS50850">
    <property type="entry name" value="MFS"/>
    <property type="match status" value="1"/>
</dbReference>
<evidence type="ECO:0000313" key="9">
    <source>
        <dbReference type="EMBL" id="KPV45983.1"/>
    </source>
</evidence>
<dbReference type="InterPro" id="IPR036259">
    <property type="entry name" value="MFS_trans_sf"/>
</dbReference>
<feature type="transmembrane region" description="Helical" evidence="7">
    <location>
        <begin position="24"/>
        <end position="41"/>
    </location>
</feature>
<name>A0A0P9GX63_9ARCH</name>
<feature type="transmembrane region" description="Helical" evidence="7">
    <location>
        <begin position="430"/>
        <end position="452"/>
    </location>
</feature>
<dbReference type="InterPro" id="IPR020846">
    <property type="entry name" value="MFS_dom"/>
</dbReference>
<feature type="domain" description="Major facilitator superfamily (MFS) profile" evidence="8">
    <location>
        <begin position="28"/>
        <end position="456"/>
    </location>
</feature>
<feature type="transmembrane region" description="Helical" evidence="7">
    <location>
        <begin position="366"/>
        <end position="390"/>
    </location>
</feature>
<feature type="transmembrane region" description="Helical" evidence="7">
    <location>
        <begin position="339"/>
        <end position="360"/>
    </location>
</feature>
<organism evidence="9 10">
    <name type="scientific">Acidiplasma aeolicum</name>
    <dbReference type="NCBI Taxonomy" id="507754"/>
    <lineage>
        <taxon>Archaea</taxon>
        <taxon>Methanobacteriati</taxon>
        <taxon>Thermoplasmatota</taxon>
        <taxon>Thermoplasmata</taxon>
        <taxon>Thermoplasmatales</taxon>
        <taxon>Ferroplasmaceae</taxon>
        <taxon>Acidiplasma</taxon>
    </lineage>
</organism>
<sequence length="498" mass="55305">MQAHNGEINPVIEQLNKPSHLNKFYWTLVLMATIGGFLYGYDQSDIGSVLIFIPYYIHASPFVVGYIASGALLGAAFGALIASFITDKLGRKFLLLTDIVIYIVGALLSALTINVIMLMVARTFIGIAIGADSAVATAYIAEFAPRKHRGKLGIMQQYMIVIGIFASFIVAMLMFLYLPKLAYNVDWRIILSLAIIPALIALIFRFKIPESPRWLILKKKYEKVKKDLLKFGIQATDSDLNEAYNYLYSLTKNRNKETKGVKRAFFVSALMGLFIIANGVNIPLIYGPYIISSLHIFPSVSNKAIANAYAIGATAILSAVMVASTFLGFKFIDIAGRRFLALLGFAGMAVSDIVGGILYIENYPIGLLMGLAFYLIFFGIGGGGIAFLIQGEYFPTHKRVKFAALAVFVEWMTSFTVDEIFPYMDSVLHLGYSVIVFGIISIIAYTIFYFTMPETKNITVEKIVEIFENNTLINLGKIRSYNKHGEELKDNESMEVEE</sequence>
<evidence type="ECO:0000259" key="8">
    <source>
        <dbReference type="PROSITE" id="PS50850"/>
    </source>
</evidence>
<keyword evidence="3" id="KW-0813">Transport</keyword>
<feature type="transmembrane region" description="Helical" evidence="7">
    <location>
        <begin position="189"/>
        <end position="208"/>
    </location>
</feature>
<protein>
    <recommendedName>
        <fullName evidence="8">Major facilitator superfamily (MFS) profile domain-containing protein</fullName>
    </recommendedName>
</protein>
<dbReference type="RefSeq" id="WP_084802314.1">
    <property type="nucleotide sequence ID" value="NZ_LJCQ01000332.1"/>
</dbReference>
<proteinExistence type="inferred from homology"/>
<evidence type="ECO:0000256" key="6">
    <source>
        <dbReference type="ARBA" id="ARBA00023136"/>
    </source>
</evidence>
<comment type="subcellular location">
    <subcellularLocation>
        <location evidence="1">Membrane</location>
        <topology evidence="1">Multi-pass membrane protein</topology>
    </subcellularLocation>
</comment>
<dbReference type="PATRIC" id="fig|507754.4.peg.903"/>
<feature type="transmembrane region" description="Helical" evidence="7">
    <location>
        <begin position="306"/>
        <end position="327"/>
    </location>
</feature>
<dbReference type="PRINTS" id="PR00171">
    <property type="entry name" value="SUGRTRNSPORT"/>
</dbReference>